<accession>X0SKN3</accession>
<dbReference type="AlphaFoldDB" id="X0SKN3"/>
<proteinExistence type="predicted"/>
<sequence>DLEIDDVIVDMIIHDGDDPPAGIGLHTPCGPKTVIIDPNVMVVYEEDETEGDFDLSLVNQPRVGATITVTVDPNTADDGPSEDIILIGGGPNIALTFTETTGGDPCDPCSWTPENCTDWDESNRISCWNVPQTVIFKAIDDNIAEPPELLEPQLVSISSTHETDANWVAEGALLVSVEDNDQANILFASSKAESSSPKTPVRTGDSVQIWEEPRVDPWGVYDRWRKIWVRLQVPPLIDADPCQPTEIKLNLEVTDISNMPETLPTILPYPTLSEPNGLTFTADNYTTYQSIKIWGNDDDVLQAGGDTDGDQNYQATLNVWVIDGGGDVRYEWYEEDPEDPGGPEILVGLKRTVTIDIQDNECGAFGILPLDISNRYYLTDPNYAQDDPDCYVDIYDITEMARQWLDCSTPGGAGCERP</sequence>
<protein>
    <submittedName>
        <fullName evidence="1">Uncharacterized protein</fullName>
    </submittedName>
</protein>
<gene>
    <name evidence="1" type="ORF">S01H1_01626</name>
</gene>
<dbReference type="EMBL" id="BARS01000722">
    <property type="protein sequence ID" value="GAF81648.1"/>
    <property type="molecule type" value="Genomic_DNA"/>
</dbReference>
<feature type="non-terminal residue" evidence="1">
    <location>
        <position position="1"/>
    </location>
</feature>
<comment type="caution">
    <text evidence="1">The sequence shown here is derived from an EMBL/GenBank/DDBJ whole genome shotgun (WGS) entry which is preliminary data.</text>
</comment>
<name>X0SKN3_9ZZZZ</name>
<organism evidence="1">
    <name type="scientific">marine sediment metagenome</name>
    <dbReference type="NCBI Taxonomy" id="412755"/>
    <lineage>
        <taxon>unclassified sequences</taxon>
        <taxon>metagenomes</taxon>
        <taxon>ecological metagenomes</taxon>
    </lineage>
</organism>
<evidence type="ECO:0000313" key="1">
    <source>
        <dbReference type="EMBL" id="GAF81648.1"/>
    </source>
</evidence>
<reference evidence="1" key="1">
    <citation type="journal article" date="2014" name="Front. Microbiol.">
        <title>High frequency of phylogenetically diverse reductive dehalogenase-homologous genes in deep subseafloor sedimentary metagenomes.</title>
        <authorList>
            <person name="Kawai M."/>
            <person name="Futagami T."/>
            <person name="Toyoda A."/>
            <person name="Takaki Y."/>
            <person name="Nishi S."/>
            <person name="Hori S."/>
            <person name="Arai W."/>
            <person name="Tsubouchi T."/>
            <person name="Morono Y."/>
            <person name="Uchiyama I."/>
            <person name="Ito T."/>
            <person name="Fujiyama A."/>
            <person name="Inagaki F."/>
            <person name="Takami H."/>
        </authorList>
    </citation>
    <scope>NUCLEOTIDE SEQUENCE</scope>
    <source>
        <strain evidence="1">Expedition CK06-06</strain>
    </source>
</reference>